<feature type="signal peptide" evidence="1">
    <location>
        <begin position="1"/>
        <end position="26"/>
    </location>
</feature>
<evidence type="ECO:0000313" key="2">
    <source>
        <dbReference type="EMBL" id="GAC56542.1"/>
    </source>
</evidence>
<gene>
    <name evidence="2" type="ORF">GOHSU_08_00700</name>
</gene>
<evidence type="ECO:0000313" key="3">
    <source>
        <dbReference type="Proteomes" id="UP000053405"/>
    </source>
</evidence>
<reference evidence="2 3" key="1">
    <citation type="submission" date="2012-12" db="EMBL/GenBank/DDBJ databases">
        <title>Whole genome shotgun sequence of Gordonia hirsuta NBRC 16056.</title>
        <authorList>
            <person name="Isaki-Nakamura S."/>
            <person name="Hosoyama A."/>
            <person name="Tsuchikane K."/>
            <person name="Katsumata H."/>
            <person name="Baba S."/>
            <person name="Yamazaki S."/>
            <person name="Fujita N."/>
        </authorList>
    </citation>
    <scope>NUCLEOTIDE SEQUENCE [LARGE SCALE GENOMIC DNA]</scope>
    <source>
        <strain evidence="2 3">NBRC 16056</strain>
    </source>
</reference>
<dbReference type="AlphaFoldDB" id="L7L930"/>
<proteinExistence type="predicted"/>
<dbReference type="GO" id="GO:0016740">
    <property type="term" value="F:transferase activity"/>
    <property type="evidence" value="ECO:0007669"/>
    <property type="project" value="UniProtKB-KW"/>
</dbReference>
<keyword evidence="1" id="KW-0732">Signal</keyword>
<organism evidence="2 3">
    <name type="scientific">Gordonia hirsuta DSM 44140 = NBRC 16056</name>
    <dbReference type="NCBI Taxonomy" id="1121927"/>
    <lineage>
        <taxon>Bacteria</taxon>
        <taxon>Bacillati</taxon>
        <taxon>Actinomycetota</taxon>
        <taxon>Actinomycetes</taxon>
        <taxon>Mycobacteriales</taxon>
        <taxon>Gordoniaceae</taxon>
        <taxon>Gordonia</taxon>
    </lineage>
</organism>
<dbReference type="RefSeq" id="WP_005936942.1">
    <property type="nucleotide sequence ID" value="NZ_ATVK01000043.1"/>
</dbReference>
<dbReference type="Proteomes" id="UP000053405">
    <property type="component" value="Unassembled WGS sequence"/>
</dbReference>
<sequence>MTSATRMRIVSLFLAALMALAGLLLAPAGDAAARVVDVAELTPRISLISFYSPAMNRVVRSHVLHPPGRPAYPASTCCPARAAPRTGSAGTTTAV</sequence>
<comment type="caution">
    <text evidence="2">The sequence shown here is derived from an EMBL/GenBank/DDBJ whole genome shotgun (WGS) entry which is preliminary data.</text>
</comment>
<evidence type="ECO:0000256" key="1">
    <source>
        <dbReference type="SAM" id="SignalP"/>
    </source>
</evidence>
<dbReference type="STRING" id="1121927.GOHSU_08_00700"/>
<keyword evidence="2" id="KW-0808">Transferase</keyword>
<name>L7L930_9ACTN</name>
<keyword evidence="3" id="KW-1185">Reference proteome</keyword>
<accession>L7L930</accession>
<feature type="chain" id="PRO_5038455583" evidence="1">
    <location>
        <begin position="27"/>
        <end position="95"/>
    </location>
</feature>
<protein>
    <submittedName>
        <fullName evidence="2">Putative mycolyltransferase</fullName>
    </submittedName>
</protein>
<dbReference type="EMBL" id="BANT01000008">
    <property type="protein sequence ID" value="GAC56542.1"/>
    <property type="molecule type" value="Genomic_DNA"/>
</dbReference>